<name>A0A382JUQ0_9ZZZZ</name>
<dbReference type="InterPro" id="IPR021734">
    <property type="entry name" value="DUF3303"/>
</dbReference>
<evidence type="ECO:0008006" key="2">
    <source>
        <dbReference type="Google" id="ProtNLM"/>
    </source>
</evidence>
<dbReference type="Gene3D" id="3.30.70.3090">
    <property type="entry name" value="ORF SCO4226, nickel-binding ferredoxin-like monomer"/>
    <property type="match status" value="1"/>
</dbReference>
<reference evidence="1" key="1">
    <citation type="submission" date="2018-05" db="EMBL/GenBank/DDBJ databases">
        <authorList>
            <person name="Lanie J.A."/>
            <person name="Ng W.-L."/>
            <person name="Kazmierczak K.M."/>
            <person name="Andrzejewski T.M."/>
            <person name="Davidsen T.M."/>
            <person name="Wayne K.J."/>
            <person name="Tettelin H."/>
            <person name="Glass J.I."/>
            <person name="Rusch D."/>
            <person name="Podicherti R."/>
            <person name="Tsui H.-C.T."/>
            <person name="Winkler M.E."/>
        </authorList>
    </citation>
    <scope>NUCLEOTIDE SEQUENCE</scope>
</reference>
<sequence length="86" mass="9936">MIMIWHMEHRHTGATCFSTDESKKALWAQAVESAKENGVTIHHFLVNASAHRFFFVIEAPDYDSIEETFGRCKTLGELEITPVRKW</sequence>
<proteinExistence type="predicted"/>
<dbReference type="EMBL" id="UINC01075978">
    <property type="protein sequence ID" value="SVC14697.1"/>
    <property type="molecule type" value="Genomic_DNA"/>
</dbReference>
<dbReference type="InterPro" id="IPR042557">
    <property type="entry name" value="SCO4226"/>
</dbReference>
<protein>
    <recommendedName>
        <fullName evidence="2">DUF4242 domain-containing protein</fullName>
    </recommendedName>
</protein>
<accession>A0A382JUQ0</accession>
<evidence type="ECO:0000313" key="1">
    <source>
        <dbReference type="EMBL" id="SVC14697.1"/>
    </source>
</evidence>
<organism evidence="1">
    <name type="scientific">marine metagenome</name>
    <dbReference type="NCBI Taxonomy" id="408172"/>
    <lineage>
        <taxon>unclassified sequences</taxon>
        <taxon>metagenomes</taxon>
        <taxon>ecological metagenomes</taxon>
    </lineage>
</organism>
<dbReference type="Pfam" id="PF11746">
    <property type="entry name" value="DUF3303"/>
    <property type="match status" value="1"/>
</dbReference>
<gene>
    <name evidence="1" type="ORF">METZ01_LOCUS267551</name>
</gene>
<dbReference type="AlphaFoldDB" id="A0A382JUQ0"/>